<comment type="caution">
    <text evidence="2">The sequence shown here is derived from an EMBL/GenBank/DDBJ whole genome shotgun (WGS) entry which is preliminary data.</text>
</comment>
<organism evidence="2 3">
    <name type="scientific">Corynebacterium diphtheriae</name>
    <dbReference type="NCBI Taxonomy" id="1717"/>
    <lineage>
        <taxon>Bacteria</taxon>
        <taxon>Bacillati</taxon>
        <taxon>Actinomycetota</taxon>
        <taxon>Actinomycetes</taxon>
        <taxon>Mycobacteriales</taxon>
        <taxon>Corynebacteriaceae</taxon>
        <taxon>Corynebacterium</taxon>
    </lineage>
</organism>
<dbReference type="PANTHER" id="PTHR43464">
    <property type="entry name" value="METHYLTRANSFERASE"/>
    <property type="match status" value="1"/>
</dbReference>
<keyword evidence="2" id="KW-0808">Transferase</keyword>
<accession>A0A0D6G6S6</accession>
<gene>
    <name evidence="2" type="ORF">CIP107547_01402</name>
</gene>
<proteinExistence type="predicted"/>
<dbReference type="EMBL" id="CADDAV010000016">
    <property type="protein sequence ID" value="CAB0604035.1"/>
    <property type="molecule type" value="Genomic_DNA"/>
</dbReference>
<dbReference type="OMA" id="TWDLRPW"/>
<dbReference type="GO" id="GO:0032259">
    <property type="term" value="P:methylation"/>
    <property type="evidence" value="ECO:0007669"/>
    <property type="project" value="UniProtKB-KW"/>
</dbReference>
<dbReference type="Pfam" id="PF13649">
    <property type="entry name" value="Methyltransf_25"/>
    <property type="match status" value="1"/>
</dbReference>
<dbReference type="KEGG" id="cdip:ERS451417_01215"/>
<evidence type="ECO:0000259" key="1">
    <source>
        <dbReference type="Pfam" id="PF13649"/>
    </source>
</evidence>
<name>A0A0D6G6S6_CORDP</name>
<dbReference type="RefSeq" id="WP_014303392.1">
    <property type="nucleotide sequence ID" value="NZ_CAJDYE010000010.1"/>
</dbReference>
<evidence type="ECO:0000313" key="2">
    <source>
        <dbReference type="EMBL" id="CAB0604035.1"/>
    </source>
</evidence>
<dbReference type="Gene3D" id="3.40.50.150">
    <property type="entry name" value="Vaccinia Virus protein VP39"/>
    <property type="match status" value="1"/>
</dbReference>
<dbReference type="InterPro" id="IPR041698">
    <property type="entry name" value="Methyltransf_25"/>
</dbReference>
<dbReference type="SUPFAM" id="SSF53335">
    <property type="entry name" value="S-adenosyl-L-methionine-dependent methyltransferases"/>
    <property type="match status" value="1"/>
</dbReference>
<evidence type="ECO:0000313" key="3">
    <source>
        <dbReference type="Proteomes" id="UP000480222"/>
    </source>
</evidence>
<dbReference type="GO" id="GO:0010420">
    <property type="term" value="F:polyprenyldihydroxybenzoate methyltransferase activity"/>
    <property type="evidence" value="ECO:0007669"/>
    <property type="project" value="TreeGrafter"/>
</dbReference>
<dbReference type="InterPro" id="IPR029063">
    <property type="entry name" value="SAM-dependent_MTases_sf"/>
</dbReference>
<keyword evidence="2" id="KW-0489">Methyltransferase</keyword>
<dbReference type="AlphaFoldDB" id="A0A0D6G6S6"/>
<dbReference type="Proteomes" id="UP000480222">
    <property type="component" value="Unassembled WGS sequence"/>
</dbReference>
<protein>
    <submittedName>
        <fullName evidence="2">Class I SAM-dependent methyltransferase</fullName>
    </submittedName>
</protein>
<reference evidence="2 3" key="1">
    <citation type="submission" date="2020-02" db="EMBL/GenBank/DDBJ databases">
        <authorList>
            <person name="Brisse S."/>
        </authorList>
    </citation>
    <scope>NUCLEOTIDE SEQUENCE [LARGE SCALE GENOMIC DNA]</scope>
    <source>
        <strain evidence="2">CIP107547</strain>
    </source>
</reference>
<sequence>MQTSFCVLVSIIERMPTWNDIKARNPQHSHNYAKRWENLEAEGNDINGEARLIDALVQRGSKILDAGCGQGRVGGYLSARGHIVTGIDIDDYLISEAEKKFPGATWHVGDLGGESIPDQGFDIAVCAGNVITFIEPDKQEAALAHIFEALRPNGRCIIGFGAGRGYVFPQFFEDARNVGFVIENNFESWDLNPMTDRSQFLVAFLRKPE</sequence>
<feature type="domain" description="Methyltransferase" evidence="1">
    <location>
        <begin position="63"/>
        <end position="154"/>
    </location>
</feature>
<dbReference type="GeneID" id="29421589"/>
<dbReference type="PANTHER" id="PTHR43464:SF89">
    <property type="entry name" value="METHYLTRANSFERASE"/>
    <property type="match status" value="1"/>
</dbReference>
<dbReference type="CDD" id="cd02440">
    <property type="entry name" value="AdoMet_MTases"/>
    <property type="match status" value="1"/>
</dbReference>